<dbReference type="Proteomes" id="UP000008810">
    <property type="component" value="Chromosome 4"/>
</dbReference>
<evidence type="ECO:0000256" key="1">
    <source>
        <dbReference type="SAM" id="MobiDB-lite"/>
    </source>
</evidence>
<dbReference type="Gramene" id="KQJ87379">
    <property type="protein sequence ID" value="KQJ87379"/>
    <property type="gene ID" value="BRADI_4g10655v3"/>
</dbReference>
<reference evidence="2" key="2">
    <citation type="submission" date="2017-06" db="EMBL/GenBank/DDBJ databases">
        <title>WGS assembly of Brachypodium distachyon.</title>
        <authorList>
            <consortium name="The International Brachypodium Initiative"/>
            <person name="Lucas S."/>
            <person name="Harmon-Smith M."/>
            <person name="Lail K."/>
            <person name="Tice H."/>
            <person name="Grimwood J."/>
            <person name="Bruce D."/>
            <person name="Barry K."/>
            <person name="Shu S."/>
            <person name="Lindquist E."/>
            <person name="Wang M."/>
            <person name="Pitluck S."/>
            <person name="Vogel J.P."/>
            <person name="Garvin D.F."/>
            <person name="Mockler T.C."/>
            <person name="Schmutz J."/>
            <person name="Rokhsar D."/>
            <person name="Bevan M.W."/>
        </authorList>
    </citation>
    <scope>NUCLEOTIDE SEQUENCE</scope>
    <source>
        <strain evidence="2">Bd21</strain>
    </source>
</reference>
<keyword evidence="4" id="KW-1185">Reference proteome</keyword>
<reference evidence="2 3" key="1">
    <citation type="journal article" date="2010" name="Nature">
        <title>Genome sequencing and analysis of the model grass Brachypodium distachyon.</title>
        <authorList>
            <consortium name="International Brachypodium Initiative"/>
        </authorList>
    </citation>
    <scope>NUCLEOTIDE SEQUENCE [LARGE SCALE GENOMIC DNA]</scope>
    <source>
        <strain evidence="2 3">Bd21</strain>
    </source>
</reference>
<dbReference type="AlphaFoldDB" id="A0A0Q3HG47"/>
<feature type="compositionally biased region" description="Pro residues" evidence="1">
    <location>
        <begin position="53"/>
        <end position="70"/>
    </location>
</feature>
<dbReference type="EMBL" id="CM000883">
    <property type="protein sequence ID" value="KQJ87379.1"/>
    <property type="molecule type" value="Genomic_DNA"/>
</dbReference>
<proteinExistence type="predicted"/>
<dbReference type="InParanoid" id="A0A0Q3HG47"/>
<protein>
    <submittedName>
        <fullName evidence="2 3">Uncharacterized protein</fullName>
    </submittedName>
</protein>
<feature type="region of interest" description="Disordered" evidence="1">
    <location>
        <begin position="43"/>
        <end position="119"/>
    </location>
</feature>
<name>A0A0Q3HG47_BRADI</name>
<evidence type="ECO:0000313" key="3">
    <source>
        <dbReference type="EnsemblPlants" id="KQJ87379"/>
    </source>
</evidence>
<gene>
    <name evidence="2" type="ORF">BRADI_4g10655v3</name>
</gene>
<accession>A0A0Q3HG47</accession>
<organism evidence="2">
    <name type="scientific">Brachypodium distachyon</name>
    <name type="common">Purple false brome</name>
    <name type="synonym">Trachynia distachya</name>
    <dbReference type="NCBI Taxonomy" id="15368"/>
    <lineage>
        <taxon>Eukaryota</taxon>
        <taxon>Viridiplantae</taxon>
        <taxon>Streptophyta</taxon>
        <taxon>Embryophyta</taxon>
        <taxon>Tracheophyta</taxon>
        <taxon>Spermatophyta</taxon>
        <taxon>Magnoliopsida</taxon>
        <taxon>Liliopsida</taxon>
        <taxon>Poales</taxon>
        <taxon>Poaceae</taxon>
        <taxon>BOP clade</taxon>
        <taxon>Pooideae</taxon>
        <taxon>Stipodae</taxon>
        <taxon>Brachypodieae</taxon>
        <taxon>Brachypodium</taxon>
    </lineage>
</organism>
<feature type="compositionally biased region" description="Basic and acidic residues" evidence="1">
    <location>
        <begin position="77"/>
        <end position="86"/>
    </location>
</feature>
<reference evidence="3" key="3">
    <citation type="submission" date="2018-08" db="UniProtKB">
        <authorList>
            <consortium name="EnsemblPlants"/>
        </authorList>
    </citation>
    <scope>IDENTIFICATION</scope>
    <source>
        <strain evidence="3">cv. Bd21</strain>
    </source>
</reference>
<sequence>MVQLHFLLAASISTAHHAPTRCFRKRVVFRFLSVLPTRPRHFSPSVLSRLTPAPLPPSFHPPGPPPPSFPSPAAAEGARRWGEAQRRAASHRVLGLLSCSSLPPTPAGAEGPRGTRGIP</sequence>
<evidence type="ECO:0000313" key="2">
    <source>
        <dbReference type="EMBL" id="KQJ87379.1"/>
    </source>
</evidence>
<evidence type="ECO:0000313" key="4">
    <source>
        <dbReference type="Proteomes" id="UP000008810"/>
    </source>
</evidence>
<dbReference type="EnsemblPlants" id="KQJ87379">
    <property type="protein sequence ID" value="KQJ87379"/>
    <property type="gene ID" value="BRADI_4g10655v3"/>
</dbReference>